<sequence>MLSKTGFTHSDLLCWQIDYAGGSLNVNGTIMRNTYNILKVKTVQNIAAGSSDNIIKVSHCLSALLYTPTGKFKYFLCWGLIWQQTLCSEFPVFYKLN</sequence>
<evidence type="ECO:0000313" key="1">
    <source>
        <dbReference type="EMBL" id="ECX6035285.1"/>
    </source>
</evidence>
<reference evidence="1" key="1">
    <citation type="submission" date="2018-07" db="EMBL/GenBank/DDBJ databases">
        <authorList>
            <consortium name="PulseNet: The National Subtyping Network for Foodborne Disease Surveillance"/>
            <person name="Tarr C.L."/>
            <person name="Trees E."/>
            <person name="Katz L.S."/>
            <person name="Carleton-Romer H.A."/>
            <person name="Stroika S."/>
            <person name="Kucerova Z."/>
            <person name="Roache K.F."/>
            <person name="Sabol A.L."/>
            <person name="Besser J."/>
            <person name="Gerner-Smidt P."/>
        </authorList>
    </citation>
    <scope>NUCLEOTIDE SEQUENCE</scope>
    <source>
        <strain evidence="1">PNUSAS001246</strain>
    </source>
</reference>
<dbReference type="EMBL" id="AAKZQX010000047">
    <property type="protein sequence ID" value="ECX6035285.1"/>
    <property type="molecule type" value="Genomic_DNA"/>
</dbReference>
<protein>
    <submittedName>
        <fullName evidence="1">Uncharacterized protein</fullName>
    </submittedName>
</protein>
<proteinExistence type="predicted"/>
<name>A0A619AH96_SALET</name>
<organism evidence="1">
    <name type="scientific">Salmonella enterica subsp. enterica serovar Panama</name>
    <dbReference type="NCBI Taxonomy" id="29472"/>
    <lineage>
        <taxon>Bacteria</taxon>
        <taxon>Pseudomonadati</taxon>
        <taxon>Pseudomonadota</taxon>
        <taxon>Gammaproteobacteria</taxon>
        <taxon>Enterobacterales</taxon>
        <taxon>Enterobacteriaceae</taxon>
        <taxon>Salmonella</taxon>
    </lineage>
</organism>
<accession>A0A619AH96</accession>
<comment type="caution">
    <text evidence="1">The sequence shown here is derived from an EMBL/GenBank/DDBJ whole genome shotgun (WGS) entry which is preliminary data.</text>
</comment>
<gene>
    <name evidence="1" type="ORF">ATT75_21465</name>
</gene>
<dbReference type="AlphaFoldDB" id="A0A619AH96"/>